<organism evidence="1 2">
    <name type="scientific">Hyalomma asiaticum</name>
    <name type="common">Tick</name>
    <dbReference type="NCBI Taxonomy" id="266040"/>
    <lineage>
        <taxon>Eukaryota</taxon>
        <taxon>Metazoa</taxon>
        <taxon>Ecdysozoa</taxon>
        <taxon>Arthropoda</taxon>
        <taxon>Chelicerata</taxon>
        <taxon>Arachnida</taxon>
        <taxon>Acari</taxon>
        <taxon>Parasitiformes</taxon>
        <taxon>Ixodida</taxon>
        <taxon>Ixodoidea</taxon>
        <taxon>Ixodidae</taxon>
        <taxon>Hyalomminae</taxon>
        <taxon>Hyalomma</taxon>
    </lineage>
</organism>
<keyword evidence="2" id="KW-1185">Reference proteome</keyword>
<name>A0ACB7SMN7_HYAAI</name>
<dbReference type="EMBL" id="CM023483">
    <property type="protein sequence ID" value="KAH6936452.1"/>
    <property type="molecule type" value="Genomic_DNA"/>
</dbReference>
<gene>
    <name evidence="1" type="ORF">HPB50_017561</name>
</gene>
<protein>
    <submittedName>
        <fullName evidence="1">Uncharacterized protein</fullName>
    </submittedName>
</protein>
<dbReference type="Proteomes" id="UP000821845">
    <property type="component" value="Chromosome 3"/>
</dbReference>
<evidence type="ECO:0000313" key="2">
    <source>
        <dbReference type="Proteomes" id="UP000821845"/>
    </source>
</evidence>
<reference evidence="1" key="1">
    <citation type="submission" date="2020-05" db="EMBL/GenBank/DDBJ databases">
        <title>Large-scale comparative analyses of tick genomes elucidate their genetic diversity and vector capacities.</title>
        <authorList>
            <person name="Jia N."/>
            <person name="Wang J."/>
            <person name="Shi W."/>
            <person name="Du L."/>
            <person name="Sun Y."/>
            <person name="Zhan W."/>
            <person name="Jiang J."/>
            <person name="Wang Q."/>
            <person name="Zhang B."/>
            <person name="Ji P."/>
            <person name="Sakyi L.B."/>
            <person name="Cui X."/>
            <person name="Yuan T."/>
            <person name="Jiang B."/>
            <person name="Yang W."/>
            <person name="Lam T.T.-Y."/>
            <person name="Chang Q."/>
            <person name="Ding S."/>
            <person name="Wang X."/>
            <person name="Zhu J."/>
            <person name="Ruan X."/>
            <person name="Zhao L."/>
            <person name="Wei J."/>
            <person name="Que T."/>
            <person name="Du C."/>
            <person name="Cheng J."/>
            <person name="Dai P."/>
            <person name="Han X."/>
            <person name="Huang E."/>
            <person name="Gao Y."/>
            <person name="Liu J."/>
            <person name="Shao H."/>
            <person name="Ye R."/>
            <person name="Li L."/>
            <person name="Wei W."/>
            <person name="Wang X."/>
            <person name="Wang C."/>
            <person name="Yang T."/>
            <person name="Huo Q."/>
            <person name="Li W."/>
            <person name="Guo W."/>
            <person name="Chen H."/>
            <person name="Zhou L."/>
            <person name="Ni X."/>
            <person name="Tian J."/>
            <person name="Zhou Y."/>
            <person name="Sheng Y."/>
            <person name="Liu T."/>
            <person name="Pan Y."/>
            <person name="Xia L."/>
            <person name="Li J."/>
            <person name="Zhao F."/>
            <person name="Cao W."/>
        </authorList>
    </citation>
    <scope>NUCLEOTIDE SEQUENCE</scope>
    <source>
        <strain evidence="1">Hyas-2018</strain>
    </source>
</reference>
<proteinExistence type="predicted"/>
<evidence type="ECO:0000313" key="1">
    <source>
        <dbReference type="EMBL" id="KAH6936452.1"/>
    </source>
</evidence>
<accession>A0ACB7SMN7</accession>
<comment type="caution">
    <text evidence="1">The sequence shown here is derived from an EMBL/GenBank/DDBJ whole genome shotgun (WGS) entry which is preliminary data.</text>
</comment>
<sequence length="121" mass="13297">MVPCAYVFGPTTLDTTVAARNATIDCVLPHRWAEVQNGGVGCGSRKFSRGVFNAMDDCSTAEDATVERLLERITNHPCVYNVKRLDYCDAERQANAWEAIWKQCGLATGKLHLALNFSLCG</sequence>